<comment type="caution">
    <text evidence="1">The sequence shown here is derived from an EMBL/GenBank/DDBJ whole genome shotgun (WGS) entry which is preliminary data.</text>
</comment>
<dbReference type="Proteomes" id="UP000774326">
    <property type="component" value="Unassembled WGS sequence"/>
</dbReference>
<name>A0A9P8Q303_WICPI</name>
<organism evidence="1 2">
    <name type="scientific">Wickerhamomyces pijperi</name>
    <name type="common">Yeast</name>
    <name type="synonym">Pichia pijperi</name>
    <dbReference type="NCBI Taxonomy" id="599730"/>
    <lineage>
        <taxon>Eukaryota</taxon>
        <taxon>Fungi</taxon>
        <taxon>Dikarya</taxon>
        <taxon>Ascomycota</taxon>
        <taxon>Saccharomycotina</taxon>
        <taxon>Saccharomycetes</taxon>
        <taxon>Phaffomycetales</taxon>
        <taxon>Wickerhamomycetaceae</taxon>
        <taxon>Wickerhamomyces</taxon>
    </lineage>
</organism>
<evidence type="ECO:0000313" key="2">
    <source>
        <dbReference type="Proteomes" id="UP000774326"/>
    </source>
</evidence>
<dbReference type="AlphaFoldDB" id="A0A9P8Q303"/>
<accession>A0A9P8Q303</accession>
<keyword evidence="2" id="KW-1185">Reference proteome</keyword>
<reference evidence="1" key="1">
    <citation type="journal article" date="2021" name="Open Biol.">
        <title>Shared evolutionary footprints suggest mitochondrial oxidative damage underlies multiple complex I losses in fungi.</title>
        <authorList>
            <person name="Schikora-Tamarit M.A."/>
            <person name="Marcet-Houben M."/>
            <person name="Nosek J."/>
            <person name="Gabaldon T."/>
        </authorList>
    </citation>
    <scope>NUCLEOTIDE SEQUENCE</scope>
    <source>
        <strain evidence="1">CBS2887</strain>
    </source>
</reference>
<proteinExistence type="predicted"/>
<evidence type="ECO:0000313" key="1">
    <source>
        <dbReference type="EMBL" id="KAH3683111.1"/>
    </source>
</evidence>
<gene>
    <name evidence="1" type="ORF">WICPIJ_005936</name>
</gene>
<protein>
    <submittedName>
        <fullName evidence="1">Uncharacterized protein</fullName>
    </submittedName>
</protein>
<reference evidence="1" key="2">
    <citation type="submission" date="2021-01" db="EMBL/GenBank/DDBJ databases">
        <authorList>
            <person name="Schikora-Tamarit M.A."/>
        </authorList>
    </citation>
    <scope>NUCLEOTIDE SEQUENCE</scope>
    <source>
        <strain evidence="1">CBS2887</strain>
    </source>
</reference>
<sequence length="168" mass="18696">MKNSEERGWISSLANESLGIKPSGAGFKNRVLWTSSKHLLKQRKAWYKGGIKTKSRHAANAKCCLALRNVRPNSLRWFICLLRVRLASVDDSIGSVDVEGGRMSSSCKLDEIEGSKEIEDDVAKAYDTEVDEPWAELCRVCEVKLCLLLSLTSVDKVVTEFEALMVSS</sequence>
<dbReference type="EMBL" id="JAEUBG010003235">
    <property type="protein sequence ID" value="KAH3683111.1"/>
    <property type="molecule type" value="Genomic_DNA"/>
</dbReference>